<keyword evidence="4" id="KW-0456">Lyase</keyword>
<evidence type="ECO:0000256" key="1">
    <source>
        <dbReference type="ARBA" id="ARBA00004816"/>
    </source>
</evidence>
<keyword evidence="5 9" id="KW-0704">Schiff base</keyword>
<comment type="similarity">
    <text evidence="2">Belongs to the DeoC/FbaB aldolase family. DeoC type 2 subfamily.</text>
</comment>
<comment type="caution">
    <text evidence="10">The sequence shown here is derived from an EMBL/GenBank/DDBJ whole genome shotgun (WGS) entry which is preliminary data.</text>
</comment>
<dbReference type="Pfam" id="PF01791">
    <property type="entry name" value="DeoC"/>
    <property type="match status" value="1"/>
</dbReference>
<dbReference type="InterPro" id="IPR011343">
    <property type="entry name" value="DeoC"/>
</dbReference>
<dbReference type="InterPro" id="IPR013785">
    <property type="entry name" value="Aldolase_TIM"/>
</dbReference>
<evidence type="ECO:0000313" key="11">
    <source>
        <dbReference type="Proteomes" id="UP001151699"/>
    </source>
</evidence>
<evidence type="ECO:0000256" key="9">
    <source>
        <dbReference type="PIRSR" id="PIRSR001357-50"/>
    </source>
</evidence>
<dbReference type="FunFam" id="3.20.20.70:FF:000106">
    <property type="entry name" value="Deoxyribose-phosphate aldolase"/>
    <property type="match status" value="1"/>
</dbReference>
<feature type="active site" description="Proton donor/acceptor" evidence="9">
    <location>
        <position position="261"/>
    </location>
</feature>
<comment type="pathway">
    <text evidence="1">Carbohydrate degradation; 2-deoxy-D-ribose 1-phosphate degradation; D-glyceraldehyde 3-phosphate and acetaldehyde from 2-deoxy-alpha-D-ribose 1-phosphate: step 2/2.</text>
</comment>
<dbReference type="PANTHER" id="PTHR10889">
    <property type="entry name" value="DEOXYRIBOSE-PHOSPHATE ALDOLASE"/>
    <property type="match status" value="1"/>
</dbReference>
<evidence type="ECO:0000256" key="3">
    <source>
        <dbReference type="ARBA" id="ARBA00012515"/>
    </source>
</evidence>
<dbReference type="Proteomes" id="UP001151699">
    <property type="component" value="Chromosome B"/>
</dbReference>
<dbReference type="EC" id="4.1.2.4" evidence="3"/>
<evidence type="ECO:0000256" key="5">
    <source>
        <dbReference type="ARBA" id="ARBA00023270"/>
    </source>
</evidence>
<comment type="catalytic activity">
    <reaction evidence="8">
        <text>2-deoxy-D-ribose 5-phosphate = D-glyceraldehyde 3-phosphate + acetaldehyde</text>
        <dbReference type="Rhea" id="RHEA:12821"/>
        <dbReference type="ChEBI" id="CHEBI:15343"/>
        <dbReference type="ChEBI" id="CHEBI:59776"/>
        <dbReference type="ChEBI" id="CHEBI:62877"/>
        <dbReference type="EC" id="4.1.2.4"/>
    </reaction>
</comment>
<dbReference type="CDD" id="cd00959">
    <property type="entry name" value="DeoC"/>
    <property type="match status" value="1"/>
</dbReference>
<dbReference type="GO" id="GO:0004139">
    <property type="term" value="F:deoxyribose-phosphate aldolase activity"/>
    <property type="evidence" value="ECO:0007669"/>
    <property type="project" value="UniProtKB-EC"/>
</dbReference>
<sequence length="317" mass="35215">MGYTKSQSPIPFEPKWIENVHLNLTNIEYIAADLSSSQGKVSGWNEVQWALTALRLTDLTTLAGDDSTSNVERLCLQAAYPFSSKVMRYFEEESSKKVHTAAVCVYPSRVKDAHEKLRRLNKLDQINIAAVATGFPSGQYPLETRLAEISMAIEFGATEIDVVLNRHLVLLSQWEQLYDELVQMRKVCGETVHLKTILAIGECGSMENVYKASMVAMMAGSDFIKTSTGKETINATLPVGLVMIWAIQDFKRHTGRLIGLKPAGGVRSVTDAVAWLSLIKNTLGDEWITPELFRFGASGLVDNIEKHVDGRFCKTLE</sequence>
<dbReference type="AlphaFoldDB" id="A0A9Q0N800"/>
<evidence type="ECO:0000256" key="8">
    <source>
        <dbReference type="ARBA" id="ARBA00048791"/>
    </source>
</evidence>
<evidence type="ECO:0000256" key="2">
    <source>
        <dbReference type="ARBA" id="ARBA00009473"/>
    </source>
</evidence>
<dbReference type="EMBL" id="WJQU01000002">
    <property type="protein sequence ID" value="KAJ6644451.1"/>
    <property type="molecule type" value="Genomic_DNA"/>
</dbReference>
<gene>
    <name evidence="10" type="primary">Dera</name>
    <name evidence="10" type="ORF">Bhyg_09420</name>
</gene>
<evidence type="ECO:0000313" key="10">
    <source>
        <dbReference type="EMBL" id="KAJ6644451.1"/>
    </source>
</evidence>
<dbReference type="SMART" id="SM01133">
    <property type="entry name" value="DeoC"/>
    <property type="match status" value="1"/>
</dbReference>
<evidence type="ECO:0000256" key="6">
    <source>
        <dbReference type="ARBA" id="ARBA00031814"/>
    </source>
</evidence>
<protein>
    <recommendedName>
        <fullName evidence="3">deoxyribose-phosphate aldolase</fullName>
        <ecNumber evidence="3">4.1.2.4</ecNumber>
    </recommendedName>
    <alternativeName>
        <fullName evidence="7">2-deoxy-D-ribose 5-phosphate aldolase</fullName>
    </alternativeName>
    <alternativeName>
        <fullName evidence="6">Phosphodeoxyriboaldolase</fullName>
    </alternativeName>
</protein>
<dbReference type="GO" id="GO:0009264">
    <property type="term" value="P:deoxyribonucleotide catabolic process"/>
    <property type="evidence" value="ECO:0007669"/>
    <property type="project" value="InterPro"/>
</dbReference>
<dbReference type="OrthoDB" id="70823at2759"/>
<reference evidence="10" key="1">
    <citation type="submission" date="2022-07" db="EMBL/GenBank/DDBJ databases">
        <authorList>
            <person name="Trinca V."/>
            <person name="Uliana J.V.C."/>
            <person name="Torres T.T."/>
            <person name="Ward R.J."/>
            <person name="Monesi N."/>
        </authorList>
    </citation>
    <scope>NUCLEOTIDE SEQUENCE</scope>
    <source>
        <strain evidence="10">HSMRA1968</strain>
        <tissue evidence="10">Whole embryos</tissue>
    </source>
</reference>
<dbReference type="SUPFAM" id="SSF51569">
    <property type="entry name" value="Aldolase"/>
    <property type="match status" value="1"/>
</dbReference>
<dbReference type="PANTHER" id="PTHR10889:SF3">
    <property type="entry name" value="DEOXYRIBOSE-PHOSPHATE ALDOLASE"/>
    <property type="match status" value="1"/>
</dbReference>
<feature type="active site" description="Schiff-base intermediate with acetaldehyde" evidence="9">
    <location>
        <position position="225"/>
    </location>
</feature>
<dbReference type="GO" id="GO:0016052">
    <property type="term" value="P:carbohydrate catabolic process"/>
    <property type="evidence" value="ECO:0007669"/>
    <property type="project" value="TreeGrafter"/>
</dbReference>
<keyword evidence="11" id="KW-1185">Reference proteome</keyword>
<evidence type="ECO:0000256" key="4">
    <source>
        <dbReference type="ARBA" id="ARBA00023239"/>
    </source>
</evidence>
<evidence type="ECO:0000256" key="7">
    <source>
        <dbReference type="ARBA" id="ARBA00032755"/>
    </source>
</evidence>
<accession>A0A9Q0N800</accession>
<dbReference type="InterPro" id="IPR002915">
    <property type="entry name" value="DeoC/FbaB/LacD_aldolase"/>
</dbReference>
<name>A0A9Q0N800_9DIPT</name>
<dbReference type="GO" id="GO:0005737">
    <property type="term" value="C:cytoplasm"/>
    <property type="evidence" value="ECO:0007669"/>
    <property type="project" value="InterPro"/>
</dbReference>
<dbReference type="NCBIfam" id="TIGR00126">
    <property type="entry name" value="deoC"/>
    <property type="match status" value="1"/>
</dbReference>
<dbReference type="Gene3D" id="3.20.20.70">
    <property type="entry name" value="Aldolase class I"/>
    <property type="match status" value="1"/>
</dbReference>
<organism evidence="10 11">
    <name type="scientific">Pseudolycoriella hygida</name>
    <dbReference type="NCBI Taxonomy" id="35572"/>
    <lineage>
        <taxon>Eukaryota</taxon>
        <taxon>Metazoa</taxon>
        <taxon>Ecdysozoa</taxon>
        <taxon>Arthropoda</taxon>
        <taxon>Hexapoda</taxon>
        <taxon>Insecta</taxon>
        <taxon>Pterygota</taxon>
        <taxon>Neoptera</taxon>
        <taxon>Endopterygota</taxon>
        <taxon>Diptera</taxon>
        <taxon>Nematocera</taxon>
        <taxon>Sciaroidea</taxon>
        <taxon>Sciaridae</taxon>
        <taxon>Pseudolycoriella</taxon>
    </lineage>
</organism>
<proteinExistence type="inferred from homology"/>
<dbReference type="PIRSF" id="PIRSF001357">
    <property type="entry name" value="DeoC"/>
    <property type="match status" value="1"/>
</dbReference>